<evidence type="ECO:0000313" key="1">
    <source>
        <dbReference type="EMBL" id="KAF1997582.1"/>
    </source>
</evidence>
<organism evidence="1 2">
    <name type="scientific">Amniculicola lignicola CBS 123094</name>
    <dbReference type="NCBI Taxonomy" id="1392246"/>
    <lineage>
        <taxon>Eukaryota</taxon>
        <taxon>Fungi</taxon>
        <taxon>Dikarya</taxon>
        <taxon>Ascomycota</taxon>
        <taxon>Pezizomycotina</taxon>
        <taxon>Dothideomycetes</taxon>
        <taxon>Pleosporomycetidae</taxon>
        <taxon>Pleosporales</taxon>
        <taxon>Amniculicolaceae</taxon>
        <taxon>Amniculicola</taxon>
    </lineage>
</organism>
<keyword evidence="2" id="KW-1185">Reference proteome</keyword>
<dbReference type="AlphaFoldDB" id="A0A6A5W730"/>
<sequence>MSAPTSFRHLDDDILHIIFSYLTSSPTHLLTICQLSRRLSIIAQRYLYYEVSICIRKNTQHAFHRTLLERPDLRPHVQNLDVYFPKEDYPDVHENIDAVITLCPNLRDFAYQGQPYNHWGEPQYYNPIFLRLQPQWKRLQRISWKHQISVELMAQLMLLPGLKSITVQELTHLGEHGYPGHGPDFRLPRGSRGTSTVEELHLSPIQQLPLIAFPQLLLLPRQLKKLKIDGYGMRFAQRDDVVKLLEPVRQGLEELELYNDIGYIGGLEAGFYLGEWVRLKRLAVPFRYFVRSSEEWEGRGLVQYLPAGIEEVKLFILDTDQAIDFKAPVDDDPNYTQTKWLLDLVAAKSTHFPSLRTITLMEQNKSLIVDVTHLLDAVKSKFENAGVRVSFWRG</sequence>
<gene>
    <name evidence="1" type="ORF">P154DRAFT_524629</name>
</gene>
<accession>A0A6A5W730</accession>
<evidence type="ECO:0000313" key="2">
    <source>
        <dbReference type="Proteomes" id="UP000799779"/>
    </source>
</evidence>
<name>A0A6A5W730_9PLEO</name>
<evidence type="ECO:0008006" key="3">
    <source>
        <dbReference type="Google" id="ProtNLM"/>
    </source>
</evidence>
<dbReference type="OrthoDB" id="3719074at2759"/>
<proteinExistence type="predicted"/>
<protein>
    <recommendedName>
        <fullName evidence="3">F-box domain-containing protein</fullName>
    </recommendedName>
</protein>
<dbReference type="EMBL" id="ML977611">
    <property type="protein sequence ID" value="KAF1997582.1"/>
    <property type="molecule type" value="Genomic_DNA"/>
</dbReference>
<reference evidence="1" key="1">
    <citation type="journal article" date="2020" name="Stud. Mycol.">
        <title>101 Dothideomycetes genomes: a test case for predicting lifestyles and emergence of pathogens.</title>
        <authorList>
            <person name="Haridas S."/>
            <person name="Albert R."/>
            <person name="Binder M."/>
            <person name="Bloem J."/>
            <person name="Labutti K."/>
            <person name="Salamov A."/>
            <person name="Andreopoulos B."/>
            <person name="Baker S."/>
            <person name="Barry K."/>
            <person name="Bills G."/>
            <person name="Bluhm B."/>
            <person name="Cannon C."/>
            <person name="Castanera R."/>
            <person name="Culley D."/>
            <person name="Daum C."/>
            <person name="Ezra D."/>
            <person name="Gonzalez J."/>
            <person name="Henrissat B."/>
            <person name="Kuo A."/>
            <person name="Liang C."/>
            <person name="Lipzen A."/>
            <person name="Lutzoni F."/>
            <person name="Magnuson J."/>
            <person name="Mondo S."/>
            <person name="Nolan M."/>
            <person name="Ohm R."/>
            <person name="Pangilinan J."/>
            <person name="Park H.-J."/>
            <person name="Ramirez L."/>
            <person name="Alfaro M."/>
            <person name="Sun H."/>
            <person name="Tritt A."/>
            <person name="Yoshinaga Y."/>
            <person name="Zwiers L.-H."/>
            <person name="Turgeon B."/>
            <person name="Goodwin S."/>
            <person name="Spatafora J."/>
            <person name="Crous P."/>
            <person name="Grigoriev I."/>
        </authorList>
    </citation>
    <scope>NUCLEOTIDE SEQUENCE</scope>
    <source>
        <strain evidence="1">CBS 123094</strain>
    </source>
</reference>
<dbReference type="InterPro" id="IPR036047">
    <property type="entry name" value="F-box-like_dom_sf"/>
</dbReference>
<dbReference type="Proteomes" id="UP000799779">
    <property type="component" value="Unassembled WGS sequence"/>
</dbReference>
<dbReference type="SUPFAM" id="SSF81383">
    <property type="entry name" value="F-box domain"/>
    <property type="match status" value="1"/>
</dbReference>